<keyword evidence="3" id="KW-1185">Reference proteome</keyword>
<reference evidence="2 3" key="1">
    <citation type="journal article" date="2023" name="Arcadia Sci">
        <title>De novo assembly of a long-read Amblyomma americanum tick genome.</title>
        <authorList>
            <person name="Chou S."/>
            <person name="Poskanzer K.E."/>
            <person name="Rollins M."/>
            <person name="Thuy-Boun P.S."/>
        </authorList>
    </citation>
    <scope>NUCLEOTIDE SEQUENCE [LARGE SCALE GENOMIC DNA]</scope>
    <source>
        <strain evidence="2">F_SG_1</strain>
        <tissue evidence="2">Salivary glands</tissue>
    </source>
</reference>
<evidence type="ECO:0000313" key="2">
    <source>
        <dbReference type="EMBL" id="KAK8763419.1"/>
    </source>
</evidence>
<protein>
    <submittedName>
        <fullName evidence="2">Uncharacterized protein</fullName>
    </submittedName>
</protein>
<evidence type="ECO:0000313" key="3">
    <source>
        <dbReference type="Proteomes" id="UP001321473"/>
    </source>
</evidence>
<evidence type="ECO:0000256" key="1">
    <source>
        <dbReference type="SAM" id="MobiDB-lite"/>
    </source>
</evidence>
<dbReference type="Proteomes" id="UP001321473">
    <property type="component" value="Unassembled WGS sequence"/>
</dbReference>
<feature type="region of interest" description="Disordered" evidence="1">
    <location>
        <begin position="75"/>
        <end position="117"/>
    </location>
</feature>
<name>A0AAQ4DLS9_AMBAM</name>
<dbReference type="EMBL" id="JARKHS020029325">
    <property type="protein sequence ID" value="KAK8763419.1"/>
    <property type="molecule type" value="Genomic_DNA"/>
</dbReference>
<accession>A0AAQ4DLS9</accession>
<comment type="caution">
    <text evidence="2">The sequence shown here is derived from an EMBL/GenBank/DDBJ whole genome shotgun (WGS) entry which is preliminary data.</text>
</comment>
<gene>
    <name evidence="2" type="ORF">V5799_033973</name>
</gene>
<organism evidence="2 3">
    <name type="scientific">Amblyomma americanum</name>
    <name type="common">Lone star tick</name>
    <dbReference type="NCBI Taxonomy" id="6943"/>
    <lineage>
        <taxon>Eukaryota</taxon>
        <taxon>Metazoa</taxon>
        <taxon>Ecdysozoa</taxon>
        <taxon>Arthropoda</taxon>
        <taxon>Chelicerata</taxon>
        <taxon>Arachnida</taxon>
        <taxon>Acari</taxon>
        <taxon>Parasitiformes</taxon>
        <taxon>Ixodida</taxon>
        <taxon>Ixodoidea</taxon>
        <taxon>Ixodidae</taxon>
        <taxon>Amblyomminae</taxon>
        <taxon>Amblyomma</taxon>
    </lineage>
</organism>
<sequence length="117" mass="12140">MCFIRSSHRRLCCTRFVCTTSVASGPDACPISACSHGPSISPTASDYSAAKRSGAAVCRTPAPCALAAMGQAFHPQPAATAPPKGRGSKWPPCPPRVRGKRRAPLADVLPGAPGWKK</sequence>
<proteinExistence type="predicted"/>
<dbReference type="AlphaFoldDB" id="A0AAQ4DLS9"/>